<dbReference type="PANTHER" id="PTHR43493">
    <property type="entry name" value="DNA GYRASE/TOPOISOMERASE SUBUNIT A"/>
    <property type="match status" value="1"/>
</dbReference>
<dbReference type="NCBIfam" id="NF004044">
    <property type="entry name" value="PRK05561.1"/>
    <property type="match status" value="1"/>
</dbReference>
<keyword evidence="8" id="KW-0413">Isomerase</keyword>
<feature type="region of interest" description="Disordered" evidence="10">
    <location>
        <begin position="815"/>
        <end position="845"/>
    </location>
</feature>
<evidence type="ECO:0000256" key="2">
    <source>
        <dbReference type="ARBA" id="ARBA00008263"/>
    </source>
</evidence>
<dbReference type="FunFam" id="3.30.1360.40:FF:000002">
    <property type="entry name" value="DNA gyrase subunit A"/>
    <property type="match status" value="1"/>
</dbReference>
<dbReference type="EC" id="5.6.2.2" evidence="3"/>
<dbReference type="Gene3D" id="1.10.268.10">
    <property type="entry name" value="Topoisomerase, domain 3"/>
    <property type="match status" value="1"/>
</dbReference>
<dbReference type="NCBIfam" id="TIGR01063">
    <property type="entry name" value="gyrA"/>
    <property type="match status" value="1"/>
</dbReference>
<dbReference type="Gene3D" id="2.120.10.90">
    <property type="entry name" value="DNA gyrase/topoisomerase IV, subunit A, C-terminal"/>
    <property type="match status" value="1"/>
</dbReference>
<evidence type="ECO:0000259" key="11">
    <source>
        <dbReference type="PROSITE" id="PS52040"/>
    </source>
</evidence>
<dbReference type="Gene3D" id="3.30.1360.40">
    <property type="match status" value="1"/>
</dbReference>
<protein>
    <recommendedName>
        <fullName evidence="3">DNA topoisomerase (ATP-hydrolyzing)</fullName>
        <ecNumber evidence="3">5.6.2.2</ecNumber>
    </recommendedName>
</protein>
<keyword evidence="6" id="KW-0799">Topoisomerase</keyword>
<dbReference type="SMART" id="SM00434">
    <property type="entry name" value="TOP4c"/>
    <property type="match status" value="1"/>
</dbReference>
<dbReference type="EMBL" id="CAEZVY010000126">
    <property type="protein sequence ID" value="CAB4649366.1"/>
    <property type="molecule type" value="Genomic_DNA"/>
</dbReference>
<evidence type="ECO:0000256" key="5">
    <source>
        <dbReference type="ARBA" id="ARBA00022840"/>
    </source>
</evidence>
<dbReference type="InterPro" id="IPR005743">
    <property type="entry name" value="GyrA"/>
</dbReference>
<dbReference type="NCBIfam" id="NF004043">
    <property type="entry name" value="PRK05560.1"/>
    <property type="match status" value="1"/>
</dbReference>
<dbReference type="GO" id="GO:0003677">
    <property type="term" value="F:DNA binding"/>
    <property type="evidence" value="ECO:0007669"/>
    <property type="project" value="UniProtKB-KW"/>
</dbReference>
<comment type="catalytic activity">
    <reaction evidence="1">
        <text>ATP-dependent breakage, passage and rejoining of double-stranded DNA.</text>
        <dbReference type="EC" id="5.6.2.2"/>
    </reaction>
</comment>
<keyword evidence="4" id="KW-0547">Nucleotide-binding</keyword>
<evidence type="ECO:0000256" key="6">
    <source>
        <dbReference type="ARBA" id="ARBA00023029"/>
    </source>
</evidence>
<evidence type="ECO:0000256" key="1">
    <source>
        <dbReference type="ARBA" id="ARBA00000185"/>
    </source>
</evidence>
<dbReference type="SUPFAM" id="SSF101904">
    <property type="entry name" value="GyrA/ParC C-terminal domain-like"/>
    <property type="match status" value="1"/>
</dbReference>
<dbReference type="CDD" id="cd00187">
    <property type="entry name" value="TOP4c"/>
    <property type="match status" value="1"/>
</dbReference>
<dbReference type="InterPro" id="IPR013758">
    <property type="entry name" value="Topo_IIA_A/C_ab"/>
</dbReference>
<dbReference type="GO" id="GO:0003918">
    <property type="term" value="F:DNA topoisomerase type II (double strand cut, ATP-hydrolyzing) activity"/>
    <property type="evidence" value="ECO:0007669"/>
    <property type="project" value="UniProtKB-EC"/>
</dbReference>
<evidence type="ECO:0000256" key="9">
    <source>
        <dbReference type="ARBA" id="ARBA00063644"/>
    </source>
</evidence>
<dbReference type="AlphaFoldDB" id="A0A6J6KJF5"/>
<keyword evidence="7" id="KW-0238">DNA-binding</keyword>
<dbReference type="Pfam" id="PF03989">
    <property type="entry name" value="DNA_gyraseA_C"/>
    <property type="match status" value="6"/>
</dbReference>
<evidence type="ECO:0000256" key="7">
    <source>
        <dbReference type="ARBA" id="ARBA00023125"/>
    </source>
</evidence>
<dbReference type="SUPFAM" id="SSF56719">
    <property type="entry name" value="Type II DNA topoisomerase"/>
    <property type="match status" value="1"/>
</dbReference>
<dbReference type="Gene3D" id="3.90.199.10">
    <property type="entry name" value="Topoisomerase II, domain 5"/>
    <property type="match status" value="1"/>
</dbReference>
<dbReference type="HAMAP" id="MF_01897">
    <property type="entry name" value="GyrA"/>
    <property type="match status" value="1"/>
</dbReference>
<evidence type="ECO:0000313" key="12">
    <source>
        <dbReference type="EMBL" id="CAB4649366.1"/>
    </source>
</evidence>
<evidence type="ECO:0000256" key="8">
    <source>
        <dbReference type="ARBA" id="ARBA00023235"/>
    </source>
</evidence>
<organism evidence="12">
    <name type="scientific">freshwater metagenome</name>
    <dbReference type="NCBI Taxonomy" id="449393"/>
    <lineage>
        <taxon>unclassified sequences</taxon>
        <taxon>metagenomes</taxon>
        <taxon>ecological metagenomes</taxon>
    </lineage>
</organism>
<dbReference type="GO" id="GO:0005524">
    <property type="term" value="F:ATP binding"/>
    <property type="evidence" value="ECO:0007669"/>
    <property type="project" value="UniProtKB-KW"/>
</dbReference>
<dbReference type="PROSITE" id="PS52040">
    <property type="entry name" value="TOPO_IIA"/>
    <property type="match status" value="1"/>
</dbReference>
<proteinExistence type="inferred from homology"/>
<comment type="similarity">
    <text evidence="2">Belongs to the type II topoisomerase GyrA/ParC subunit family.</text>
</comment>
<dbReference type="InterPro" id="IPR035516">
    <property type="entry name" value="Gyrase/topoIV_suA_C"/>
</dbReference>
<reference evidence="12" key="1">
    <citation type="submission" date="2020-05" db="EMBL/GenBank/DDBJ databases">
        <authorList>
            <person name="Chiriac C."/>
            <person name="Salcher M."/>
            <person name="Ghai R."/>
            <person name="Kavagutti S V."/>
        </authorList>
    </citation>
    <scope>NUCLEOTIDE SEQUENCE</scope>
</reference>
<evidence type="ECO:0000256" key="4">
    <source>
        <dbReference type="ARBA" id="ARBA00022741"/>
    </source>
</evidence>
<comment type="subunit">
    <text evidence="9">Heterotetramer composed of ParC and ParE.</text>
</comment>
<gene>
    <name evidence="12" type="ORF">UFOPK2158_01099</name>
</gene>
<sequence length="845" mass="93005">MAEERDLDRITDRVDQVDLQVEMQRSYLDYAMSVIVGRALPDVRDGLKPVHRRVLYAMYDGGYRPDKSFSKCSRVVGDVMGKFHPHGDSAIYDALVRLVQPWSMRYPLAAGQGNFGSPGNDGAAAPRYTETKMANLALEMVRDIEENTVDFQDNYDGRTQEPAILPSRFPNLLVNGSVGIAVGMATNIPPHNLREVAEAAQWHLAHPTATREELLDAALGVVKGPDFPTGAQILGSKGIHDAYRTGRGSITMRAVVTVEEIQGRTCLVVTELPYQVNPDNLAIKIADLVKEGKLTGVADIRDETSGRTGQRLVIVLKRDAVAKVVVNNLYKHTSLQENFGANMLAIVDGVPRTLTLDAFITYWVTHQIEVIVRRTQFRLDKAEADAHILRGYLKALDALDAVIALIRKSPTVDEAKEGLKKLLGVDDDQALAILNLQLRRLAALERQKIVEQAAELEAMITEFTAILASEERQRTIVSDELREITDRYGDDRRTEILATYDGDMTNEDLIPEEEMVITVTRGGYIKRTKSASYRSQHRGGKGVKGAQLRADDVVEHFFVTTTHRWLLFFTTTGRVYRTKAYEVQEAGRDAKGQHVANLLALQPGEDIAQILDIANYEAAQYLVLATKQGMVKKTELTHYDTNRVGGIIAINLKDDDQLVSAMLVNDGDDILLVSRGGMSLRFTATDTTLRPMGRSTAGVIGMHFRGEDQLLSSSVVTDEGFVFVVTEGGYAKRTAVDQYRPQQRGGLGIKVAKLSETRGGLAGALIVDEDDEVLVVLESGKVVRSGVNEVPAKGRDTMGVVFARMDTEDTVLGIARNQDRDLEGAEEGSSVEQEPTAEDEEAGAE</sequence>
<evidence type="ECO:0000256" key="10">
    <source>
        <dbReference type="SAM" id="MobiDB-lite"/>
    </source>
</evidence>
<feature type="domain" description="Topo IIA-type catalytic" evidence="11">
    <location>
        <begin position="40"/>
        <end position="509"/>
    </location>
</feature>
<dbReference type="InterPro" id="IPR013757">
    <property type="entry name" value="Topo_IIA_A_a_sf"/>
</dbReference>
<dbReference type="GO" id="GO:0005694">
    <property type="term" value="C:chromosome"/>
    <property type="evidence" value="ECO:0007669"/>
    <property type="project" value="InterPro"/>
</dbReference>
<evidence type="ECO:0000256" key="3">
    <source>
        <dbReference type="ARBA" id="ARBA00012895"/>
    </source>
</evidence>
<dbReference type="InterPro" id="IPR006691">
    <property type="entry name" value="GyrA/parC_rep"/>
</dbReference>
<name>A0A6J6KJF5_9ZZZZ</name>
<dbReference type="InterPro" id="IPR050220">
    <property type="entry name" value="Type_II_DNA_Topoisomerases"/>
</dbReference>
<dbReference type="Pfam" id="PF00521">
    <property type="entry name" value="DNA_topoisoIV"/>
    <property type="match status" value="1"/>
</dbReference>
<dbReference type="FunFam" id="2.120.10.90:FF:000005">
    <property type="entry name" value="DNA topoisomerase 4 subunit A"/>
    <property type="match status" value="1"/>
</dbReference>
<dbReference type="GO" id="GO:0006265">
    <property type="term" value="P:DNA topological change"/>
    <property type="evidence" value="ECO:0007669"/>
    <property type="project" value="InterPro"/>
</dbReference>
<dbReference type="GO" id="GO:0005737">
    <property type="term" value="C:cytoplasm"/>
    <property type="evidence" value="ECO:0007669"/>
    <property type="project" value="TreeGrafter"/>
</dbReference>
<dbReference type="FunFam" id="1.10.268.10:FF:000001">
    <property type="entry name" value="DNA gyrase subunit A"/>
    <property type="match status" value="1"/>
</dbReference>
<dbReference type="InterPro" id="IPR002205">
    <property type="entry name" value="Topo_IIA_dom_A"/>
</dbReference>
<dbReference type="InterPro" id="IPR013760">
    <property type="entry name" value="Topo_IIA-like_dom_sf"/>
</dbReference>
<dbReference type="GO" id="GO:0009330">
    <property type="term" value="C:DNA topoisomerase type II (double strand cut, ATP-hydrolyzing) complex"/>
    <property type="evidence" value="ECO:0007669"/>
    <property type="project" value="TreeGrafter"/>
</dbReference>
<accession>A0A6J6KJF5</accession>
<keyword evidence="5" id="KW-0067">ATP-binding</keyword>
<feature type="compositionally biased region" description="Acidic residues" evidence="10">
    <location>
        <begin position="835"/>
        <end position="845"/>
    </location>
</feature>
<dbReference type="PANTHER" id="PTHR43493:SF5">
    <property type="entry name" value="DNA GYRASE SUBUNIT A, CHLOROPLASTIC_MITOCHONDRIAL"/>
    <property type="match status" value="1"/>
</dbReference>